<keyword evidence="2" id="KW-0472">Membrane</keyword>
<evidence type="ECO:0000256" key="2">
    <source>
        <dbReference type="SAM" id="Phobius"/>
    </source>
</evidence>
<gene>
    <name evidence="3" type="ORF">CCUN_0745</name>
</gene>
<reference evidence="3 4" key="1">
    <citation type="submission" date="2017-04" db="EMBL/GenBank/DDBJ databases">
        <title>Complete genome sequence of the Campylobacter cuniculorum type strain LMG24588.</title>
        <authorList>
            <person name="Miller W.G."/>
            <person name="Yee E."/>
            <person name="Revez J."/>
            <person name="Bono J.L."/>
            <person name="Rossi M."/>
        </authorList>
    </citation>
    <scope>NUCLEOTIDE SEQUENCE [LARGE SCALE GENOMIC DNA]</scope>
    <source>
        <strain evidence="3 4">LMG 24588</strain>
    </source>
</reference>
<dbReference type="EMBL" id="CP020867">
    <property type="protein sequence ID" value="ARJ56363.1"/>
    <property type="molecule type" value="Genomic_DNA"/>
</dbReference>
<dbReference type="KEGG" id="ccun:CCUN_0745"/>
<feature type="coiled-coil region" evidence="1">
    <location>
        <begin position="21"/>
        <end position="48"/>
    </location>
</feature>
<evidence type="ECO:0000256" key="1">
    <source>
        <dbReference type="SAM" id="Coils"/>
    </source>
</evidence>
<evidence type="ECO:0000313" key="3">
    <source>
        <dbReference type="EMBL" id="ARJ56363.1"/>
    </source>
</evidence>
<evidence type="ECO:0000313" key="4">
    <source>
        <dbReference type="Proteomes" id="UP000192902"/>
    </source>
</evidence>
<accession>A0A1W6BW87</accession>
<sequence>MEYLLFLTIIIIFLFIVFLITMRYERKIKLLNQNIQNLKEHMSEIESKVIQNRTLIEKNRANIEDISKQ</sequence>
<dbReference type="OrthoDB" id="5363331at2"/>
<dbReference type="AlphaFoldDB" id="A0A1W6BW87"/>
<dbReference type="STRING" id="1121267.CCUN_0745"/>
<evidence type="ECO:0008006" key="5">
    <source>
        <dbReference type="Google" id="ProtNLM"/>
    </source>
</evidence>
<keyword evidence="2" id="KW-0812">Transmembrane</keyword>
<keyword evidence="1" id="KW-0175">Coiled coil</keyword>
<dbReference type="Proteomes" id="UP000192902">
    <property type="component" value="Chromosome"/>
</dbReference>
<proteinExistence type="predicted"/>
<name>A0A1W6BW87_9BACT</name>
<feature type="transmembrane region" description="Helical" evidence="2">
    <location>
        <begin position="6"/>
        <end position="24"/>
    </location>
</feature>
<dbReference type="RefSeq" id="WP_027306184.1">
    <property type="nucleotide sequence ID" value="NZ_CP020867.1"/>
</dbReference>
<protein>
    <recommendedName>
        <fullName evidence="5">Flagellar biosynthesis protein</fullName>
    </recommendedName>
</protein>
<keyword evidence="2" id="KW-1133">Transmembrane helix</keyword>
<organism evidence="3 4">
    <name type="scientific">Campylobacter cuniculorum DSM 23162 = LMG 24588</name>
    <dbReference type="NCBI Taxonomy" id="1121267"/>
    <lineage>
        <taxon>Bacteria</taxon>
        <taxon>Pseudomonadati</taxon>
        <taxon>Campylobacterota</taxon>
        <taxon>Epsilonproteobacteria</taxon>
        <taxon>Campylobacterales</taxon>
        <taxon>Campylobacteraceae</taxon>
        <taxon>Campylobacter</taxon>
    </lineage>
</organism>